<evidence type="ECO:0000256" key="4">
    <source>
        <dbReference type="ARBA" id="ARBA00022679"/>
    </source>
</evidence>
<evidence type="ECO:0000256" key="8">
    <source>
        <dbReference type="SAM" id="Phobius"/>
    </source>
</evidence>
<reference evidence="9" key="1">
    <citation type="journal article" date="2023" name="bioRxiv">
        <title>Improved chromosome-level genome assembly for marigold (Tagetes erecta).</title>
        <authorList>
            <person name="Jiang F."/>
            <person name="Yuan L."/>
            <person name="Wang S."/>
            <person name="Wang H."/>
            <person name="Xu D."/>
            <person name="Wang A."/>
            <person name="Fan W."/>
        </authorList>
    </citation>
    <scope>NUCLEOTIDE SEQUENCE</scope>
    <source>
        <strain evidence="9">WSJ</strain>
        <tissue evidence="9">Leaf</tissue>
    </source>
</reference>
<comment type="caution">
    <text evidence="9">The sequence shown here is derived from an EMBL/GenBank/DDBJ whole genome shotgun (WGS) entry which is preliminary data.</text>
</comment>
<dbReference type="AlphaFoldDB" id="A0AAD8P450"/>
<protein>
    <recommendedName>
        <fullName evidence="11">Glycosyltransferase family 92 protein</fullName>
    </recommendedName>
</protein>
<dbReference type="InterPro" id="IPR029044">
    <property type="entry name" value="Nucleotide-diphossugar_trans"/>
</dbReference>
<keyword evidence="6 8" id="KW-1133">Transmembrane helix</keyword>
<name>A0AAD8P450_TARER</name>
<keyword evidence="5 8" id="KW-0812">Transmembrane</keyword>
<evidence type="ECO:0000256" key="6">
    <source>
        <dbReference type="ARBA" id="ARBA00022989"/>
    </source>
</evidence>
<dbReference type="EMBL" id="JAUHHV010000002">
    <property type="protein sequence ID" value="KAK1431296.1"/>
    <property type="molecule type" value="Genomic_DNA"/>
</dbReference>
<dbReference type="PANTHER" id="PTHR21461:SF69">
    <property type="entry name" value="GLYCOSYLTRANSFERASE FAMILY 92 PROTEIN"/>
    <property type="match status" value="1"/>
</dbReference>
<gene>
    <name evidence="9" type="ORF">QVD17_07752</name>
</gene>
<keyword evidence="7 8" id="KW-0472">Membrane</keyword>
<evidence type="ECO:0000256" key="2">
    <source>
        <dbReference type="ARBA" id="ARBA00007647"/>
    </source>
</evidence>
<keyword evidence="4" id="KW-0808">Transferase</keyword>
<dbReference type="GO" id="GO:0005737">
    <property type="term" value="C:cytoplasm"/>
    <property type="evidence" value="ECO:0007669"/>
    <property type="project" value="TreeGrafter"/>
</dbReference>
<comment type="subcellular location">
    <subcellularLocation>
        <location evidence="1">Membrane</location>
        <topology evidence="1">Single-pass membrane protein</topology>
    </subcellularLocation>
</comment>
<feature type="transmembrane region" description="Helical" evidence="8">
    <location>
        <begin position="7"/>
        <end position="26"/>
    </location>
</feature>
<evidence type="ECO:0000256" key="5">
    <source>
        <dbReference type="ARBA" id="ARBA00022692"/>
    </source>
</evidence>
<evidence type="ECO:0000313" key="9">
    <source>
        <dbReference type="EMBL" id="KAK1431296.1"/>
    </source>
</evidence>
<evidence type="ECO:0000256" key="3">
    <source>
        <dbReference type="ARBA" id="ARBA00022676"/>
    </source>
</evidence>
<keyword evidence="10" id="KW-1185">Reference proteome</keyword>
<dbReference type="PANTHER" id="PTHR21461">
    <property type="entry name" value="GLYCOSYLTRANSFERASE FAMILY 92 PROTEIN"/>
    <property type="match status" value="1"/>
</dbReference>
<evidence type="ECO:0008006" key="11">
    <source>
        <dbReference type="Google" id="ProtNLM"/>
    </source>
</evidence>
<comment type="similarity">
    <text evidence="2">Belongs to the glycosyltransferase 92 family.</text>
</comment>
<evidence type="ECO:0000313" key="10">
    <source>
        <dbReference type="Proteomes" id="UP001229421"/>
    </source>
</evidence>
<dbReference type="Pfam" id="PF01697">
    <property type="entry name" value="Glyco_transf_92"/>
    <property type="match status" value="1"/>
</dbReference>
<dbReference type="GO" id="GO:0016757">
    <property type="term" value="F:glycosyltransferase activity"/>
    <property type="evidence" value="ECO:0007669"/>
    <property type="project" value="UniProtKB-KW"/>
</dbReference>
<evidence type="ECO:0000256" key="7">
    <source>
        <dbReference type="ARBA" id="ARBA00023136"/>
    </source>
</evidence>
<evidence type="ECO:0000256" key="1">
    <source>
        <dbReference type="ARBA" id="ARBA00004167"/>
    </source>
</evidence>
<dbReference type="InterPro" id="IPR008166">
    <property type="entry name" value="Glyco_transf_92"/>
</dbReference>
<organism evidence="9 10">
    <name type="scientific">Tagetes erecta</name>
    <name type="common">African marigold</name>
    <dbReference type="NCBI Taxonomy" id="13708"/>
    <lineage>
        <taxon>Eukaryota</taxon>
        <taxon>Viridiplantae</taxon>
        <taxon>Streptophyta</taxon>
        <taxon>Embryophyta</taxon>
        <taxon>Tracheophyta</taxon>
        <taxon>Spermatophyta</taxon>
        <taxon>Magnoliopsida</taxon>
        <taxon>eudicotyledons</taxon>
        <taxon>Gunneridae</taxon>
        <taxon>Pentapetalae</taxon>
        <taxon>asterids</taxon>
        <taxon>campanulids</taxon>
        <taxon>Asterales</taxon>
        <taxon>Asteraceae</taxon>
        <taxon>Asteroideae</taxon>
        <taxon>Heliantheae alliance</taxon>
        <taxon>Tageteae</taxon>
        <taxon>Tagetes</taxon>
    </lineage>
</organism>
<proteinExistence type="inferred from homology"/>
<sequence>MGVKIRTFFLYVSISVISFISIYHIILPAASISPDQLPAFNPQLYIPNLIINEHQPSYHDHNDTHPQTFNSIQINHADAHIIQFKSPASYNIPLQIEGTTVNSQFHDVKSVSEANDTRNDSISAFMNTDSSISEANVVRNDSISVFMKPDSSITSAESISEANDSISVLMRTDSSIAIVNVSVLFPSWEALVIVSSEIVRDEDRNDSSLFCLFDTNEISPARFSGTMSFPDRKTFICQLPKRVLRRLPFRQPVLTSSPKQLIRHNPLLSPAPELLRWNFIVYDVIETENDVVLFAKGINNRQGMNRSPAEFKCLFGEDTVNGVITSVTSSMQEVFRCQRPDLTAFSQHTVKVSIHILQTNQVVPSVAYYTRQHKIATRGTKSLLCACTMVYNVAKFLKEWVVYHSKIGVDKFILYDNGSDDDFGKVVELLKSKGYDVETRFWLWPKTQEAGFSHAVLVAKTTCRWMMFIDVDEFVYSPSWASSKPSKSLLQSLLPPNPYGQLIIRCYEFGPSNQKTHPLTGVTQGYNCRKQIENRHKSIVSPDAVHESLVNMIHHFKLKDGYKSKKVNLGTAVVNHYKFQAWTEFKAKFRRRVSAYVVDWTRSVNMKSNDRAPGLGYLAVEPKGWEQRFCEVYDNRLKDLARKWFGVHNRRTGNLMVWQNV</sequence>
<dbReference type="SUPFAM" id="SSF53448">
    <property type="entry name" value="Nucleotide-diphospho-sugar transferases"/>
    <property type="match status" value="1"/>
</dbReference>
<dbReference type="Proteomes" id="UP001229421">
    <property type="component" value="Unassembled WGS sequence"/>
</dbReference>
<keyword evidence="3" id="KW-0328">Glycosyltransferase</keyword>
<dbReference type="GO" id="GO:0016020">
    <property type="term" value="C:membrane"/>
    <property type="evidence" value="ECO:0007669"/>
    <property type="project" value="UniProtKB-SubCell"/>
</dbReference>
<accession>A0AAD8P450</accession>